<evidence type="ECO:0000259" key="1">
    <source>
        <dbReference type="Pfam" id="PF04366"/>
    </source>
</evidence>
<sequence>MRKLVYLVLGIVIVAMVSGCTTTKGSSPHEKRQAALDMRTQVLADLYKIHPDARAQIAASPGYAVFSNANVNLLFASVGGGYGVAENKRLKKTVYMKMGEAGVGLGLGVKDFRAVFIFKTQESLDAFIDNGWEFGGHVDAAAKAGDKGAAIGGEALLNGVTIYQITESGLALQATLKGTKYWKDAELN</sequence>
<dbReference type="InterPro" id="IPR007461">
    <property type="entry name" value="Ysc84_actin-binding"/>
</dbReference>
<proteinExistence type="predicted"/>
<keyword evidence="3" id="KW-1185">Reference proteome</keyword>
<evidence type="ECO:0000313" key="2">
    <source>
        <dbReference type="EMBL" id="GGY69451.1"/>
    </source>
</evidence>
<dbReference type="PROSITE" id="PS51257">
    <property type="entry name" value="PROKAR_LIPOPROTEIN"/>
    <property type="match status" value="1"/>
</dbReference>
<dbReference type="Proteomes" id="UP000619761">
    <property type="component" value="Unassembled WGS sequence"/>
</dbReference>
<dbReference type="RefSeq" id="WP_189416764.1">
    <property type="nucleotide sequence ID" value="NZ_BMYZ01000001.1"/>
</dbReference>
<reference evidence="3" key="1">
    <citation type="journal article" date="2019" name="Int. J. Syst. Evol. Microbiol.">
        <title>The Global Catalogue of Microorganisms (GCM) 10K type strain sequencing project: providing services to taxonomists for standard genome sequencing and annotation.</title>
        <authorList>
            <consortium name="The Broad Institute Genomics Platform"/>
            <consortium name="The Broad Institute Genome Sequencing Center for Infectious Disease"/>
            <person name="Wu L."/>
            <person name="Ma J."/>
        </authorList>
    </citation>
    <scope>NUCLEOTIDE SEQUENCE [LARGE SCALE GENOMIC DNA]</scope>
    <source>
        <strain evidence="3">KCTC 32239</strain>
    </source>
</reference>
<organism evidence="2 3">
    <name type="scientific">Cellvibrio zantedeschiae</name>
    <dbReference type="NCBI Taxonomy" id="1237077"/>
    <lineage>
        <taxon>Bacteria</taxon>
        <taxon>Pseudomonadati</taxon>
        <taxon>Pseudomonadota</taxon>
        <taxon>Gammaproteobacteria</taxon>
        <taxon>Cellvibrionales</taxon>
        <taxon>Cellvibrionaceae</taxon>
        <taxon>Cellvibrio</taxon>
    </lineage>
</organism>
<dbReference type="EMBL" id="BMYZ01000001">
    <property type="protein sequence ID" value="GGY69451.1"/>
    <property type="molecule type" value="Genomic_DNA"/>
</dbReference>
<protein>
    <recommendedName>
        <fullName evidence="1">Ysc84 actin-binding domain-containing protein</fullName>
    </recommendedName>
</protein>
<accession>A0ABQ3AVR8</accession>
<evidence type="ECO:0000313" key="3">
    <source>
        <dbReference type="Proteomes" id="UP000619761"/>
    </source>
</evidence>
<feature type="domain" description="Ysc84 actin-binding" evidence="1">
    <location>
        <begin position="100"/>
        <end position="188"/>
    </location>
</feature>
<gene>
    <name evidence="2" type="ORF">GCM10011613_12240</name>
</gene>
<comment type="caution">
    <text evidence="2">The sequence shown here is derived from an EMBL/GenBank/DDBJ whole genome shotgun (WGS) entry which is preliminary data.</text>
</comment>
<dbReference type="Pfam" id="PF04366">
    <property type="entry name" value="Ysc84"/>
    <property type="match status" value="1"/>
</dbReference>
<name>A0ABQ3AVR8_9GAMM</name>